<dbReference type="InterPro" id="IPR018502">
    <property type="entry name" value="Annexin_repeat"/>
</dbReference>
<dbReference type="GO" id="GO:0001786">
    <property type="term" value="F:phosphatidylserine binding"/>
    <property type="evidence" value="ECO:0007669"/>
    <property type="project" value="TreeGrafter"/>
</dbReference>
<dbReference type="GO" id="GO:0005509">
    <property type="term" value="F:calcium ion binding"/>
    <property type="evidence" value="ECO:0007669"/>
    <property type="project" value="InterPro"/>
</dbReference>
<reference evidence="9" key="1">
    <citation type="submission" date="2015-12" db="EMBL/GenBank/DDBJ databases">
        <title>De novo transcriptome assembly of four potential Pierce s Disease insect vectors from Arizona vineyards.</title>
        <authorList>
            <person name="Tassone E.E."/>
        </authorList>
    </citation>
    <scope>NUCLEOTIDE SEQUENCE</scope>
</reference>
<evidence type="ECO:0000256" key="6">
    <source>
        <dbReference type="RuleBase" id="RU003540"/>
    </source>
</evidence>
<sequence length="460" mass="50683">MSYPGYPQGPSYPPNNQSPYPTFNPPGGPMPGYPSSTPYPPNPSPYPPQSSSYPPHSSPYPPQSSMYPPQSSPYPSQSSAYPPQSTPYPPQPSYPSQGYPAQSSGYPPQQGYSPYHQQHESSYSAHTVAPLHAGGQSFPPQGAHFQRGNPTVKPASPFNPENDANVLRKAMKGFGTDEAAIINVLTNRSNKQRLEIAAQFKTMFGKDLISNLKSELSGKFEDLIVALMIPTPVFLAKEVHHALSGIGTNEETLVEIICTASNAEIHAIKTAYQQTFGSSMEEDLSSDTSGYFKRLLVSLSQGRRDEKYIVDHMSAVKDAEALLVAGALQVGTDETVFNSILCTRSFPQLNQVFMEYFRLSGTDFEDAIKSEFSGDIERGLLAIVRSVKNKPEFFARQLHDSMEGMGTKDRALIRIVVTRCEIDMEDIKRAFHHKYGQSLADFIKDDTSGDYKRTLISLIS</sequence>
<dbReference type="FunFam" id="1.10.220.10:FF:000004">
    <property type="entry name" value="Annexin"/>
    <property type="match status" value="1"/>
</dbReference>
<dbReference type="GO" id="GO:0005544">
    <property type="term" value="F:calcium-dependent phospholipid binding"/>
    <property type="evidence" value="ECO:0007669"/>
    <property type="project" value="UniProtKB-KW"/>
</dbReference>
<feature type="compositionally biased region" description="Pro residues" evidence="7">
    <location>
        <begin position="84"/>
        <end position="93"/>
    </location>
</feature>
<organism evidence="9">
    <name type="scientific">Clastoptera arizonana</name>
    <name type="common">Arizona spittle bug</name>
    <dbReference type="NCBI Taxonomy" id="38151"/>
    <lineage>
        <taxon>Eukaryota</taxon>
        <taxon>Metazoa</taxon>
        <taxon>Ecdysozoa</taxon>
        <taxon>Arthropoda</taxon>
        <taxon>Hexapoda</taxon>
        <taxon>Insecta</taxon>
        <taxon>Pterygota</taxon>
        <taxon>Neoptera</taxon>
        <taxon>Paraneoptera</taxon>
        <taxon>Hemiptera</taxon>
        <taxon>Auchenorrhyncha</taxon>
        <taxon>Cercopoidea</taxon>
        <taxon>Clastopteridae</taxon>
        <taxon>Clastoptera</taxon>
    </lineage>
</organism>
<dbReference type="SMART" id="SM00335">
    <property type="entry name" value="ANX"/>
    <property type="match status" value="4"/>
</dbReference>
<dbReference type="GO" id="GO:0012506">
    <property type="term" value="C:vesicle membrane"/>
    <property type="evidence" value="ECO:0007669"/>
    <property type="project" value="TreeGrafter"/>
</dbReference>
<evidence type="ECO:0000256" key="5">
    <source>
        <dbReference type="ARBA" id="ARBA00023302"/>
    </source>
</evidence>
<dbReference type="InterPro" id="IPR037104">
    <property type="entry name" value="Annexin_sf"/>
</dbReference>
<dbReference type="InterPro" id="IPR001464">
    <property type="entry name" value="Annexin"/>
</dbReference>
<dbReference type="PROSITE" id="PS00223">
    <property type="entry name" value="ANNEXIN_1"/>
    <property type="match status" value="2"/>
</dbReference>
<dbReference type="FunFam" id="1.10.220.10:FF:000001">
    <property type="entry name" value="Annexin"/>
    <property type="match status" value="1"/>
</dbReference>
<comment type="similarity">
    <text evidence="1 6">Belongs to the annexin family.</text>
</comment>
<name>A0A1B6EE15_9HEMI</name>
<keyword evidence="5 6" id="KW-0111">Calcium/phospholipid-binding</keyword>
<dbReference type="PANTHER" id="PTHR10502">
    <property type="entry name" value="ANNEXIN"/>
    <property type="match status" value="1"/>
</dbReference>
<keyword evidence="2 6" id="KW-0677">Repeat</keyword>
<feature type="compositionally biased region" description="Low complexity" evidence="7">
    <location>
        <begin position="63"/>
        <end position="83"/>
    </location>
</feature>
<dbReference type="EMBL" id="GEDC01013259">
    <property type="protein sequence ID" value="JAS24039.1"/>
    <property type="molecule type" value="Transcribed_RNA"/>
</dbReference>
<dbReference type="GO" id="GO:0005886">
    <property type="term" value="C:plasma membrane"/>
    <property type="evidence" value="ECO:0007669"/>
    <property type="project" value="TreeGrafter"/>
</dbReference>
<keyword evidence="3 6" id="KW-0106">Calcium</keyword>
<feature type="region of interest" description="Disordered" evidence="7">
    <location>
        <begin position="1"/>
        <end position="160"/>
    </location>
</feature>
<keyword evidence="4 6" id="KW-0041">Annexin</keyword>
<feature type="compositionally biased region" description="Polar residues" evidence="7">
    <location>
        <begin position="105"/>
        <end position="125"/>
    </location>
</feature>
<dbReference type="EMBL" id="GEDC01001122">
    <property type="protein sequence ID" value="JAS36176.1"/>
    <property type="molecule type" value="Transcribed_RNA"/>
</dbReference>
<dbReference type="GO" id="GO:0005634">
    <property type="term" value="C:nucleus"/>
    <property type="evidence" value="ECO:0007669"/>
    <property type="project" value="TreeGrafter"/>
</dbReference>
<evidence type="ECO:0000256" key="1">
    <source>
        <dbReference type="ARBA" id="ARBA00007831"/>
    </source>
</evidence>
<dbReference type="PROSITE" id="PS51897">
    <property type="entry name" value="ANNEXIN_2"/>
    <property type="match status" value="4"/>
</dbReference>
<gene>
    <name evidence="8" type="ORF">g.30393</name>
    <name evidence="9" type="ORF">g.30394</name>
</gene>
<comment type="domain">
    <text evidence="6">A pair of annexin repeats may form one binding site for calcium and phospholipid.</text>
</comment>
<feature type="compositionally biased region" description="Low complexity" evidence="7">
    <location>
        <begin position="1"/>
        <end position="21"/>
    </location>
</feature>
<dbReference type="Pfam" id="PF00191">
    <property type="entry name" value="Annexin"/>
    <property type="match status" value="4"/>
</dbReference>
<dbReference type="PANTHER" id="PTHR10502:SF102">
    <property type="entry name" value="ANNEXIN B11"/>
    <property type="match status" value="1"/>
</dbReference>
<evidence type="ECO:0000256" key="2">
    <source>
        <dbReference type="ARBA" id="ARBA00022737"/>
    </source>
</evidence>
<dbReference type="GO" id="GO:0005737">
    <property type="term" value="C:cytoplasm"/>
    <property type="evidence" value="ECO:0007669"/>
    <property type="project" value="TreeGrafter"/>
</dbReference>
<evidence type="ECO:0000256" key="4">
    <source>
        <dbReference type="ARBA" id="ARBA00023216"/>
    </source>
</evidence>
<evidence type="ECO:0000256" key="3">
    <source>
        <dbReference type="ARBA" id="ARBA00022837"/>
    </source>
</evidence>
<protein>
    <recommendedName>
        <fullName evidence="6">Annexin</fullName>
    </recommendedName>
</protein>
<dbReference type="InterPro" id="IPR018252">
    <property type="entry name" value="Annexin_repeat_CS"/>
</dbReference>
<feature type="compositionally biased region" description="Pro residues" evidence="7">
    <location>
        <begin position="22"/>
        <end position="48"/>
    </location>
</feature>
<evidence type="ECO:0000313" key="8">
    <source>
        <dbReference type="EMBL" id="JAS24039.1"/>
    </source>
</evidence>
<feature type="compositionally biased region" description="Low complexity" evidence="7">
    <location>
        <begin position="94"/>
        <end position="104"/>
    </location>
</feature>
<evidence type="ECO:0000313" key="9">
    <source>
        <dbReference type="EMBL" id="JAS36176.1"/>
    </source>
</evidence>
<dbReference type="Gene3D" id="1.10.220.10">
    <property type="entry name" value="Annexin"/>
    <property type="match status" value="4"/>
</dbReference>
<proteinExistence type="inferred from homology"/>
<dbReference type="SUPFAM" id="SSF47874">
    <property type="entry name" value="Annexin"/>
    <property type="match status" value="1"/>
</dbReference>
<dbReference type="PRINTS" id="PR00196">
    <property type="entry name" value="ANNEXIN"/>
</dbReference>
<accession>A0A1B6EE15</accession>
<dbReference type="AlphaFoldDB" id="A0A1B6EE15"/>
<evidence type="ECO:0000256" key="7">
    <source>
        <dbReference type="SAM" id="MobiDB-lite"/>
    </source>
</evidence>
<dbReference type="FunFam" id="1.10.220.10:FF:000010">
    <property type="entry name" value="Annexin"/>
    <property type="match status" value="1"/>
</dbReference>
<dbReference type="FunFam" id="1.10.220.10:FF:000002">
    <property type="entry name" value="Annexin"/>
    <property type="match status" value="1"/>
</dbReference>